<dbReference type="InterPro" id="IPR017932">
    <property type="entry name" value="GATase_2_dom"/>
</dbReference>
<sequence length="293" mass="31354">MCRLLAYAAPRPVTAQEVLGRDQSAVFQDMALLHRDGWGTVWLDAGGVHEHRDAQPHDAEAPTPSAPARLRRQASDRSGLGDAELTAALADDPATARLLHLRLATDGMVCSPQNTHPFVIDGLAFAHNGSLTPVERFEDLVAPELRGEIEGETDSERYFAAIRTRLLAGDGLREAVVGTVAELRSRFPRASLNAILLTPTHLVAVHASERSGIPRAELAATGVPEADLPFESLSAYYLMRYRRDADGTTVFASSGLDVADWEPVPAESVAVVDLATLELDVVPLSAAVGAEAK</sequence>
<name>A0A506Y5M6_9MICO</name>
<organism evidence="4 5">
    <name type="scientific">Schumannella soli</name>
    <dbReference type="NCBI Taxonomy" id="2590779"/>
    <lineage>
        <taxon>Bacteria</taxon>
        <taxon>Bacillati</taxon>
        <taxon>Actinomycetota</taxon>
        <taxon>Actinomycetes</taxon>
        <taxon>Micrococcales</taxon>
        <taxon>Microbacteriaceae</taxon>
        <taxon>Schumannella</taxon>
    </lineage>
</organism>
<dbReference type="InterPro" id="IPR026869">
    <property type="entry name" value="EgtC-like"/>
</dbReference>
<keyword evidence="4" id="KW-0808">Transferase</keyword>
<feature type="region of interest" description="Disordered" evidence="2">
    <location>
        <begin position="52"/>
        <end position="77"/>
    </location>
</feature>
<dbReference type="InterPro" id="IPR029055">
    <property type="entry name" value="Ntn_hydrolases_N"/>
</dbReference>
<dbReference type="CDD" id="cd01908">
    <property type="entry name" value="YafJ"/>
    <property type="match status" value="1"/>
</dbReference>
<dbReference type="PROSITE" id="PS51278">
    <property type="entry name" value="GATASE_TYPE_2"/>
    <property type="match status" value="1"/>
</dbReference>
<dbReference type="Pfam" id="PF13230">
    <property type="entry name" value="GATase_4"/>
    <property type="match status" value="1"/>
</dbReference>
<dbReference type="GO" id="GO:0016740">
    <property type="term" value="F:transferase activity"/>
    <property type="evidence" value="ECO:0007669"/>
    <property type="project" value="UniProtKB-KW"/>
</dbReference>
<dbReference type="PANTHER" id="PTHR42824:SF1">
    <property type="entry name" value="GLUTAMINE AMIDOTRANSFERASE YAFJ-RELATED"/>
    <property type="match status" value="1"/>
</dbReference>
<accession>A0A506Y5M6</accession>
<dbReference type="EMBL" id="VHQG01000001">
    <property type="protein sequence ID" value="TPW77936.1"/>
    <property type="molecule type" value="Genomic_DNA"/>
</dbReference>
<dbReference type="AlphaFoldDB" id="A0A506Y5M6"/>
<evidence type="ECO:0000256" key="1">
    <source>
        <dbReference type="ARBA" id="ARBA00022962"/>
    </source>
</evidence>
<dbReference type="PANTHER" id="PTHR42824">
    <property type="entry name" value="GLUTAMINE AMIDOTRANSFERASE"/>
    <property type="match status" value="1"/>
</dbReference>
<gene>
    <name evidence="4" type="ORF">FJ657_04660</name>
</gene>
<dbReference type="Proteomes" id="UP000316252">
    <property type="component" value="Unassembled WGS sequence"/>
</dbReference>
<dbReference type="RefSeq" id="WP_141162461.1">
    <property type="nucleotide sequence ID" value="NZ_VHQG01000001.1"/>
</dbReference>
<dbReference type="SUPFAM" id="SSF56235">
    <property type="entry name" value="N-terminal nucleophile aminohydrolases (Ntn hydrolases)"/>
    <property type="match status" value="1"/>
</dbReference>
<feature type="domain" description="Glutamine amidotransferase type-2" evidence="3">
    <location>
        <begin position="2"/>
        <end position="293"/>
    </location>
</feature>
<keyword evidence="1 4" id="KW-0315">Glutamine amidotransferase</keyword>
<evidence type="ECO:0000313" key="4">
    <source>
        <dbReference type="EMBL" id="TPW77936.1"/>
    </source>
</evidence>
<evidence type="ECO:0000313" key="5">
    <source>
        <dbReference type="Proteomes" id="UP000316252"/>
    </source>
</evidence>
<comment type="caution">
    <text evidence="4">The sequence shown here is derived from an EMBL/GenBank/DDBJ whole genome shotgun (WGS) entry which is preliminary data.</text>
</comment>
<reference evidence="4 5" key="1">
    <citation type="submission" date="2019-06" db="EMBL/GenBank/DDBJ databases">
        <authorList>
            <person name="Li F."/>
        </authorList>
    </citation>
    <scope>NUCLEOTIDE SEQUENCE [LARGE SCALE GENOMIC DNA]</scope>
    <source>
        <strain evidence="4 5">10F1D-1</strain>
    </source>
</reference>
<keyword evidence="5" id="KW-1185">Reference proteome</keyword>
<protein>
    <submittedName>
        <fullName evidence="4">Class II glutamine amidotransferase</fullName>
    </submittedName>
</protein>
<proteinExistence type="predicted"/>
<dbReference type="OrthoDB" id="9804310at2"/>
<dbReference type="Gene3D" id="3.60.20.10">
    <property type="entry name" value="Glutamine Phosphoribosylpyrophosphate, subunit 1, domain 1"/>
    <property type="match status" value="1"/>
</dbReference>
<evidence type="ECO:0000259" key="3">
    <source>
        <dbReference type="PROSITE" id="PS51278"/>
    </source>
</evidence>
<evidence type="ECO:0000256" key="2">
    <source>
        <dbReference type="SAM" id="MobiDB-lite"/>
    </source>
</evidence>